<protein>
    <submittedName>
        <fullName evidence="2">Uncharacterized protein</fullName>
    </submittedName>
</protein>
<dbReference type="RefSeq" id="WP_010063823.1">
    <property type="nucleotide sequence ID" value="NZ_CP013738.1"/>
</dbReference>
<feature type="compositionally biased region" description="Acidic residues" evidence="1">
    <location>
        <begin position="28"/>
        <end position="48"/>
    </location>
</feature>
<dbReference type="EMBL" id="CP013738">
    <property type="protein sequence ID" value="ALU91959.1"/>
    <property type="molecule type" value="Genomic_DNA"/>
</dbReference>
<dbReference type="KEGG" id="sgb:WQO_00365"/>
<accession>A0A0U3B2G4</accession>
<evidence type="ECO:0000256" key="1">
    <source>
        <dbReference type="SAM" id="MobiDB-lite"/>
    </source>
</evidence>
<gene>
    <name evidence="2" type="ORF">WQO_00365</name>
</gene>
<feature type="region of interest" description="Disordered" evidence="1">
    <location>
        <begin position="28"/>
        <end position="74"/>
    </location>
</feature>
<reference evidence="2 3" key="1">
    <citation type="journal article" date="2012" name="J. Bacteriol.">
        <title>Draft genome sequence of Streptomyces globisporus C-1027, which produces an antitumor antibiotic consisting of a nine-membered enediyne with a chromoprotein.</title>
        <authorList>
            <person name="Wang L."/>
            <person name="Wang S."/>
            <person name="He Q."/>
            <person name="Yu T."/>
            <person name="Li Q."/>
            <person name="Hong B."/>
        </authorList>
    </citation>
    <scope>NUCLEOTIDE SEQUENCE [LARGE SCALE GENOMIC DNA]</scope>
    <source>
        <strain evidence="2 3">C-1027</strain>
    </source>
</reference>
<organism evidence="2 3">
    <name type="scientific">Streptomyces globisporus C-1027</name>
    <dbReference type="NCBI Taxonomy" id="1172567"/>
    <lineage>
        <taxon>Bacteria</taxon>
        <taxon>Bacillati</taxon>
        <taxon>Actinomycetota</taxon>
        <taxon>Actinomycetes</taxon>
        <taxon>Kitasatosporales</taxon>
        <taxon>Streptomycetaceae</taxon>
        <taxon>Streptomyces</taxon>
    </lineage>
</organism>
<name>A0A0U3B2G4_STRGL</name>
<dbReference type="AlphaFoldDB" id="A0A0U3B2G4"/>
<evidence type="ECO:0000313" key="3">
    <source>
        <dbReference type="Proteomes" id="UP000064183"/>
    </source>
</evidence>
<dbReference type="GeneID" id="27780735"/>
<dbReference type="Proteomes" id="UP000064183">
    <property type="component" value="Chromosome"/>
</dbReference>
<sequence length="74" mass="7994">MILAACLSACGEADDAPLDDSAAVEEIDTSEDDTVIEESESEFEEGEAVPETTERLRSVDITDDLVQHPPRSAR</sequence>
<proteinExistence type="predicted"/>
<evidence type="ECO:0000313" key="2">
    <source>
        <dbReference type="EMBL" id="ALU91959.1"/>
    </source>
</evidence>